<evidence type="ECO:0000313" key="7">
    <source>
        <dbReference type="Proteomes" id="UP001239215"/>
    </source>
</evidence>
<feature type="binding site" evidence="5">
    <location>
        <position position="143"/>
    </location>
    <ligand>
        <name>Ca(2+)</name>
        <dbReference type="ChEBI" id="CHEBI:29108"/>
    </ligand>
</feature>
<accession>A0AAJ1U238</accession>
<comment type="caution">
    <text evidence="6">The sequence shown here is derived from an EMBL/GenBank/DDBJ whole genome shotgun (WGS) entry which is preliminary data.</text>
</comment>
<keyword evidence="5" id="KW-0479">Metal-binding</keyword>
<comment type="cofactor">
    <cofactor evidence="5">
        <name>Ca(2+)</name>
        <dbReference type="ChEBI" id="CHEBI:29108"/>
    </cofactor>
    <text evidence="5">Binds 1 Ca(2+) ion per dimer.</text>
</comment>
<keyword evidence="2 6" id="KW-0378">Hydrolase</keyword>
<dbReference type="InterPro" id="IPR043146">
    <property type="entry name" value="Penicillin_amidase_N_B-knob"/>
</dbReference>
<dbReference type="Gene3D" id="1.10.439.10">
    <property type="entry name" value="Penicillin Amidohydrolase, domain 1"/>
    <property type="match status" value="1"/>
</dbReference>
<dbReference type="InterPro" id="IPR002692">
    <property type="entry name" value="S45"/>
</dbReference>
<dbReference type="InterPro" id="IPR014395">
    <property type="entry name" value="Pen/GL7ACA/AHL_acylase"/>
</dbReference>
<gene>
    <name evidence="6" type="ORF">QE405_000141</name>
</gene>
<dbReference type="InterPro" id="IPR023343">
    <property type="entry name" value="Penicillin_amidase_dom1"/>
</dbReference>
<dbReference type="AlphaFoldDB" id="A0AAJ1U238"/>
<dbReference type="SUPFAM" id="SSF56235">
    <property type="entry name" value="N-terminal nucleophile aminohydrolases (Ntn hydrolases)"/>
    <property type="match status" value="1"/>
</dbReference>
<dbReference type="GO" id="GO:0008953">
    <property type="term" value="F:penicillin amidase activity"/>
    <property type="evidence" value="ECO:0007669"/>
    <property type="project" value="UniProtKB-EC"/>
</dbReference>
<evidence type="ECO:0000256" key="2">
    <source>
        <dbReference type="ARBA" id="ARBA00022801"/>
    </source>
</evidence>
<keyword evidence="3" id="KW-0865">Zymogen</keyword>
<proteinExistence type="inferred from homology"/>
<dbReference type="GO" id="GO:0046872">
    <property type="term" value="F:metal ion binding"/>
    <property type="evidence" value="ECO:0007669"/>
    <property type="project" value="UniProtKB-KW"/>
</dbReference>
<dbReference type="Proteomes" id="UP001239215">
    <property type="component" value="Unassembled WGS sequence"/>
</dbReference>
<comment type="similarity">
    <text evidence="1">Belongs to the peptidase S45 family.</text>
</comment>
<dbReference type="EMBL" id="JAUTAN010000001">
    <property type="protein sequence ID" value="MDQ1102857.1"/>
    <property type="molecule type" value="Genomic_DNA"/>
</dbReference>
<dbReference type="Gene3D" id="3.60.20.10">
    <property type="entry name" value="Glutamine Phosphoribosylpyrophosphate, subunit 1, domain 1"/>
    <property type="match status" value="1"/>
</dbReference>
<feature type="active site" description="Nucleophile" evidence="4">
    <location>
        <position position="216"/>
    </location>
</feature>
<feature type="binding site" evidence="5">
    <location>
        <position position="284"/>
    </location>
    <ligand>
        <name>Ca(2+)</name>
        <dbReference type="ChEBI" id="CHEBI:29108"/>
    </ligand>
</feature>
<evidence type="ECO:0000256" key="5">
    <source>
        <dbReference type="PIRSR" id="PIRSR001227-2"/>
    </source>
</evidence>
<name>A0AAJ1U238_9ACTN</name>
<feature type="binding site" evidence="5">
    <location>
        <position position="287"/>
    </location>
    <ligand>
        <name>Ca(2+)</name>
        <dbReference type="ChEBI" id="CHEBI:29108"/>
    </ligand>
</feature>
<dbReference type="GO" id="GO:0017000">
    <property type="term" value="P:antibiotic biosynthetic process"/>
    <property type="evidence" value="ECO:0007669"/>
    <property type="project" value="InterPro"/>
</dbReference>
<dbReference type="PANTHER" id="PTHR34218:SF4">
    <property type="entry name" value="ACYL-HOMOSERINE LACTONE ACYLASE QUIP"/>
    <property type="match status" value="1"/>
</dbReference>
<evidence type="ECO:0000313" key="6">
    <source>
        <dbReference type="EMBL" id="MDQ1102857.1"/>
    </source>
</evidence>
<dbReference type="Pfam" id="PF01804">
    <property type="entry name" value="Penicil_amidase"/>
    <property type="match status" value="1"/>
</dbReference>
<dbReference type="RefSeq" id="WP_307198313.1">
    <property type="nucleotide sequence ID" value="NZ_JAUTAN010000001.1"/>
</dbReference>
<dbReference type="EC" id="3.5.1.11" evidence="6"/>
<dbReference type="Gene3D" id="1.10.1400.10">
    <property type="match status" value="1"/>
</dbReference>
<dbReference type="InterPro" id="IPR029055">
    <property type="entry name" value="Ntn_hydrolases_N"/>
</dbReference>
<dbReference type="PANTHER" id="PTHR34218">
    <property type="entry name" value="PEPTIDASE S45 PENICILLIN AMIDASE"/>
    <property type="match status" value="1"/>
</dbReference>
<keyword evidence="5" id="KW-0106">Calcium</keyword>
<evidence type="ECO:0000256" key="3">
    <source>
        <dbReference type="ARBA" id="ARBA00023145"/>
    </source>
</evidence>
<evidence type="ECO:0000256" key="1">
    <source>
        <dbReference type="ARBA" id="ARBA00006586"/>
    </source>
</evidence>
<dbReference type="Gene3D" id="2.30.120.10">
    <property type="match status" value="1"/>
</dbReference>
<dbReference type="InterPro" id="IPR043147">
    <property type="entry name" value="Penicillin_amidase_A-knob"/>
</dbReference>
<sequence length="711" mass="76800">MSATSHPHRFEGQHGEVKVTTRSDGIRRIRVRSWVDLAHALGWCVAIDRPRQLDVLRRTTQGRLAEVRGSSAVDSDVYHRRLGLGRLGRKVLEGLPTSQVELAAAFARGVKAVGPPSLRDWAPVDSVSVAQLFFEQLSSDGSELRMTEVLRRTLHPSVVEFLLCGADPGGVDASGQEVDRPWPELPFDQLRSLFESAPIATSGHRLVVRDTRPAGSNAWAVSDGRQTVLANDMHLPLTEPPIWYPFEAEVAGRAVAGATVPGLPFLVVGTHDRLAWGFTRLASDNADLVELPAELREVPGRPTLPGEYAERIETIHVLGAEPVQLTVRDTMYGPVVGTLAGRALAFRSSLLDPSALDFGCAGLGEAGSVEEGIDVVTHSGLPPVNVVLADAAGVVGVTVGGRHRRRSGAPRGFSSATATEPDRLAASELPRLVRRDGLVLNANNAPESTRDAGLGWNWFSSGRALRISGLLRSVETPGSVDSHALLQLDTDARFFCFYRDLAQRYLPDRGVFAELLSELRSWRMTAECDEVGLALLVAFREVLRESLFRALTVRARAYDPEFVYVHHGHEAVLRQLLSEGLAAGLHPPPWRDARHFVGAHLLMARDVLARRSGGPGPVRWGSVNRWSPDVAVGHPALVDGLAVELAGCMESVLVAAPDFGASIRITAAPGTRGGTISIPGMASERPIRETGHAVRRWARGETSPLFESGIS</sequence>
<reference evidence="6" key="1">
    <citation type="submission" date="2023-07" db="EMBL/GenBank/DDBJ databases">
        <title>Functional and genomic diversity of the sorghum phyllosphere microbiome.</title>
        <authorList>
            <person name="Shade A."/>
        </authorList>
    </citation>
    <scope>NUCLEOTIDE SEQUENCE</scope>
    <source>
        <strain evidence="6">SORGH_AS_1067</strain>
    </source>
</reference>
<organism evidence="6 7">
    <name type="scientific">Nocardioides zeae</name>
    <dbReference type="NCBI Taxonomy" id="1457234"/>
    <lineage>
        <taxon>Bacteria</taxon>
        <taxon>Bacillati</taxon>
        <taxon>Actinomycetota</taxon>
        <taxon>Actinomycetes</taxon>
        <taxon>Propionibacteriales</taxon>
        <taxon>Nocardioidaceae</taxon>
        <taxon>Nocardioides</taxon>
    </lineage>
</organism>
<protein>
    <submittedName>
        <fullName evidence="6">Penicillin amidase</fullName>
        <ecNumber evidence="6">3.5.1.11</ecNumber>
    </submittedName>
</protein>
<evidence type="ECO:0000256" key="4">
    <source>
        <dbReference type="PIRSR" id="PIRSR001227-1"/>
    </source>
</evidence>
<dbReference type="PIRSF" id="PIRSF001227">
    <property type="entry name" value="Pen_acylase"/>
    <property type="match status" value="1"/>
</dbReference>